<accession>A0A941IU12</accession>
<dbReference type="AlphaFoldDB" id="A0A941IU12"/>
<dbReference type="EMBL" id="JAGSOG010000157">
    <property type="protein sequence ID" value="MBR7836728.1"/>
    <property type="molecule type" value="Genomic_DNA"/>
</dbReference>
<evidence type="ECO:0000313" key="2">
    <source>
        <dbReference type="Proteomes" id="UP000675781"/>
    </source>
</evidence>
<organism evidence="1 2">
    <name type="scientific">Actinospica durhamensis</name>
    <dbReference type="NCBI Taxonomy" id="1508375"/>
    <lineage>
        <taxon>Bacteria</taxon>
        <taxon>Bacillati</taxon>
        <taxon>Actinomycetota</taxon>
        <taxon>Actinomycetes</taxon>
        <taxon>Catenulisporales</taxon>
        <taxon>Actinospicaceae</taxon>
        <taxon>Actinospica</taxon>
    </lineage>
</organism>
<protein>
    <submittedName>
        <fullName evidence="1">Phosphotransferase</fullName>
    </submittedName>
</protein>
<dbReference type="SUPFAM" id="SSF56112">
    <property type="entry name" value="Protein kinase-like (PK-like)"/>
    <property type="match status" value="1"/>
</dbReference>
<dbReference type="InterPro" id="IPR011009">
    <property type="entry name" value="Kinase-like_dom_sf"/>
</dbReference>
<gene>
    <name evidence="1" type="ORF">KDL01_25835</name>
</gene>
<sequence>MDERIALQHNEENEASGGIFRVREEGAPSRILKVLRPPAARAAGADTSPWHTSEAPDHYNYWRREVEAYRSGLAHSAYAEAGIRAPRLLSADTQVDGSVELWLEDVEGPSAFDWSVERLGRFGYELGVGQGRWAGRVPPPAELPWLSRHWLAQYLTHGPGAQDGIDEAAWDSPAVQAWSAETRGALRRLWHARTRLLPAAEDLPRTLCHLDLWPANLIEDGSGTSVLIDWAFVGEGAIGEDPANLLVDSVTDGLMDIALLPDLVAAVTEGYVKGLADGGWAGSADEARTAIAVCASAKWGWLGAQVMAGAARGHTGRSGYGQDDSAVEALMRLTPLADQLARWADEALRAAAV</sequence>
<reference evidence="1" key="1">
    <citation type="submission" date="2021-04" db="EMBL/GenBank/DDBJ databases">
        <title>Genome based classification of Actinospica acidithermotolerans sp. nov., an actinobacterium isolated from an Indonesian hot spring.</title>
        <authorList>
            <person name="Kusuma A.B."/>
            <person name="Putra K.E."/>
            <person name="Nafisah S."/>
            <person name="Loh J."/>
            <person name="Nouioui I."/>
            <person name="Goodfellow M."/>
        </authorList>
    </citation>
    <scope>NUCLEOTIDE SEQUENCE</scope>
    <source>
        <strain evidence="1">CSCA 57</strain>
    </source>
</reference>
<name>A0A941IU12_9ACTN</name>
<dbReference type="RefSeq" id="WP_212531202.1">
    <property type="nucleotide sequence ID" value="NZ_JAGSOG010000157.1"/>
</dbReference>
<dbReference type="Proteomes" id="UP000675781">
    <property type="component" value="Unassembled WGS sequence"/>
</dbReference>
<dbReference type="Gene3D" id="3.90.1200.10">
    <property type="match status" value="1"/>
</dbReference>
<evidence type="ECO:0000313" key="1">
    <source>
        <dbReference type="EMBL" id="MBR7836728.1"/>
    </source>
</evidence>
<keyword evidence="2" id="KW-1185">Reference proteome</keyword>
<proteinExistence type="predicted"/>
<comment type="caution">
    <text evidence="1">The sequence shown here is derived from an EMBL/GenBank/DDBJ whole genome shotgun (WGS) entry which is preliminary data.</text>
</comment>